<name>A0A9W4IQ61_9EURO</name>
<dbReference type="OrthoDB" id="4246676at2759"/>
<evidence type="ECO:0000313" key="1">
    <source>
        <dbReference type="EMBL" id="CAG8325474.1"/>
    </source>
</evidence>
<gene>
    <name evidence="1" type="ORF">PSALAMII_LOCUS2460</name>
</gene>
<accession>A0A9W4IQ61</accession>
<sequence>MTSTQGMSYNDNLQYSAMEILGYAKIQTGAPPQKLVSEVERSLRSQPNVVSGPVTYGRGDHDACESYLKFGIQDGDFTRKIEEVIGRPAFPLHQGPVIVHSSNLPTNWGINAAHPVRNGVSVFRVLSGNLEDRVATLKLYPISHHLSSAEFAQERGTSRSFNLRSDVVLFVRGGVKMEISLPAGAFLVWQGYSEVPWGMDPSAPEAFAFMRI</sequence>
<organism evidence="1 2">
    <name type="scientific">Penicillium salamii</name>
    <dbReference type="NCBI Taxonomy" id="1612424"/>
    <lineage>
        <taxon>Eukaryota</taxon>
        <taxon>Fungi</taxon>
        <taxon>Dikarya</taxon>
        <taxon>Ascomycota</taxon>
        <taxon>Pezizomycotina</taxon>
        <taxon>Eurotiomycetes</taxon>
        <taxon>Eurotiomycetidae</taxon>
        <taxon>Eurotiales</taxon>
        <taxon>Aspergillaceae</taxon>
        <taxon>Penicillium</taxon>
    </lineage>
</organism>
<dbReference type="EMBL" id="CAJVPG010000093">
    <property type="protein sequence ID" value="CAG8325474.1"/>
    <property type="molecule type" value="Genomic_DNA"/>
</dbReference>
<dbReference type="Proteomes" id="UP001152649">
    <property type="component" value="Unassembled WGS sequence"/>
</dbReference>
<keyword evidence="2" id="KW-1185">Reference proteome</keyword>
<protein>
    <submittedName>
        <fullName evidence="1">Uncharacterized protein</fullName>
    </submittedName>
</protein>
<evidence type="ECO:0000313" key="2">
    <source>
        <dbReference type="Proteomes" id="UP001152649"/>
    </source>
</evidence>
<comment type="caution">
    <text evidence="1">The sequence shown here is derived from an EMBL/GenBank/DDBJ whole genome shotgun (WGS) entry which is preliminary data.</text>
</comment>
<reference evidence="1" key="1">
    <citation type="submission" date="2021-07" db="EMBL/GenBank/DDBJ databases">
        <authorList>
            <person name="Branca A.L. A."/>
        </authorList>
    </citation>
    <scope>NUCLEOTIDE SEQUENCE</scope>
</reference>
<proteinExistence type="predicted"/>
<dbReference type="AlphaFoldDB" id="A0A9W4IQ61"/>